<evidence type="ECO:0000313" key="13">
    <source>
        <dbReference type="EMBL" id="QBY42485.1"/>
    </source>
</evidence>
<keyword evidence="4 11" id="KW-0662">Pyridine nucleotide biosynthesis</keyword>
<name>A0A4P7KR58_9GAMM</name>
<dbReference type="GeneID" id="96876267"/>
<protein>
    <recommendedName>
        <fullName evidence="11">Probable nicotinate-nucleotide adenylyltransferase</fullName>
        <ecNumber evidence="11">2.7.7.18</ecNumber>
    </recommendedName>
    <alternativeName>
        <fullName evidence="11">Deamido-NAD(+) diphosphorylase</fullName>
    </alternativeName>
    <alternativeName>
        <fullName evidence="11">Deamido-NAD(+) pyrophosphorylase</fullName>
    </alternativeName>
    <alternativeName>
        <fullName evidence="11">Nicotinate mononucleotide adenylyltransferase</fullName>
        <shortName evidence="11">NaMN adenylyltransferase</shortName>
    </alternativeName>
</protein>
<evidence type="ECO:0000256" key="7">
    <source>
        <dbReference type="ARBA" id="ARBA00022741"/>
    </source>
</evidence>
<evidence type="ECO:0000256" key="11">
    <source>
        <dbReference type="HAMAP-Rule" id="MF_00244"/>
    </source>
</evidence>
<dbReference type="NCBIfam" id="TIGR00125">
    <property type="entry name" value="cyt_tran_rel"/>
    <property type="match status" value="1"/>
</dbReference>
<dbReference type="Proteomes" id="UP001177592">
    <property type="component" value="Chromosome"/>
</dbReference>
<dbReference type="Pfam" id="PF01467">
    <property type="entry name" value="CTP_transf_like"/>
    <property type="match status" value="1"/>
</dbReference>
<evidence type="ECO:0000256" key="2">
    <source>
        <dbReference type="ARBA" id="ARBA00005019"/>
    </source>
</evidence>
<evidence type="ECO:0000256" key="3">
    <source>
        <dbReference type="ARBA" id="ARBA00009014"/>
    </source>
</evidence>
<keyword evidence="6 11" id="KW-0548">Nucleotidyltransferase</keyword>
<comment type="similarity">
    <text evidence="3 11">Belongs to the NadD family.</text>
</comment>
<evidence type="ECO:0000313" key="17">
    <source>
        <dbReference type="Proteomes" id="UP001177592"/>
    </source>
</evidence>
<keyword evidence="9 11" id="KW-0520">NAD</keyword>
<dbReference type="EMBL" id="CP038613">
    <property type="protein sequence ID" value="QBY42485.1"/>
    <property type="molecule type" value="Genomic_DNA"/>
</dbReference>
<dbReference type="InterPro" id="IPR004821">
    <property type="entry name" value="Cyt_trans-like"/>
</dbReference>
<dbReference type="FunFam" id="3.40.50.620:FF:000039">
    <property type="entry name" value="Probable nicotinate-nucleotide adenylyltransferase"/>
    <property type="match status" value="1"/>
</dbReference>
<evidence type="ECO:0000313" key="16">
    <source>
        <dbReference type="Proteomes" id="UP000295134"/>
    </source>
</evidence>
<proteinExistence type="inferred from homology"/>
<dbReference type="NCBIfam" id="NF000840">
    <property type="entry name" value="PRK00071.1-3"/>
    <property type="match status" value="1"/>
</dbReference>
<dbReference type="SUPFAM" id="SSF52374">
    <property type="entry name" value="Nucleotidylyl transferase"/>
    <property type="match status" value="1"/>
</dbReference>
<evidence type="ECO:0000256" key="10">
    <source>
        <dbReference type="ARBA" id="ARBA00048721"/>
    </source>
</evidence>
<dbReference type="RefSeq" id="WP_051296980.1">
    <property type="nucleotide sequence ID" value="NZ_CP038613.1"/>
</dbReference>
<dbReference type="EC" id="2.7.7.18" evidence="11"/>
<evidence type="ECO:0000313" key="14">
    <source>
        <dbReference type="EMBL" id="WGM02469.1"/>
    </source>
</evidence>
<dbReference type="HAMAP" id="MF_00244">
    <property type="entry name" value="NaMN_adenylyltr"/>
    <property type="match status" value="1"/>
</dbReference>
<keyword evidence="17" id="KW-1185">Reference proteome</keyword>
<keyword evidence="5 11" id="KW-0808">Transferase</keyword>
<dbReference type="NCBIfam" id="TIGR00482">
    <property type="entry name" value="nicotinate (nicotinamide) nucleotide adenylyltransferase"/>
    <property type="match status" value="1"/>
</dbReference>
<reference evidence="14" key="2">
    <citation type="submission" date="2023-04" db="EMBL/GenBank/DDBJ databases">
        <title>Genome dynamics across the evolutionary transition to endosymbiosis.</title>
        <authorList>
            <person name="Siozios S."/>
            <person name="Nadal-Jimenez P."/>
            <person name="Azagi T."/>
            <person name="Sprong H."/>
            <person name="Frost C.L."/>
            <person name="Parratt S.R."/>
            <person name="Taylor G."/>
            <person name="Brettell L."/>
            <person name="Lew K.C."/>
            <person name="Croft L."/>
            <person name="King K.C."/>
            <person name="Brockhurst M.A."/>
            <person name="Hypsa V."/>
            <person name="Novakova E."/>
            <person name="Darby A.C."/>
            <person name="Hurst G.D.D."/>
        </authorList>
    </citation>
    <scope>NUCLEOTIDE SEQUENCE</scope>
    <source>
        <strain evidence="15">ANv_CAN</strain>
        <strain evidence="14">APv</strain>
    </source>
</reference>
<dbReference type="KEGG" id="ans:ArsFIN_10370"/>
<keyword evidence="7 11" id="KW-0547">Nucleotide-binding</keyword>
<dbReference type="EMBL" id="CP123523">
    <property type="protein sequence ID" value="WGM06598.1"/>
    <property type="molecule type" value="Genomic_DNA"/>
</dbReference>
<accession>A0A4P7KR58</accession>
<dbReference type="Proteomes" id="UP001177595">
    <property type="component" value="Chromosome"/>
</dbReference>
<dbReference type="EMBL" id="CP123504">
    <property type="protein sequence ID" value="WGM02469.1"/>
    <property type="molecule type" value="Genomic_DNA"/>
</dbReference>
<feature type="domain" description="Cytidyltransferase-like" evidence="12">
    <location>
        <begin position="17"/>
        <end position="197"/>
    </location>
</feature>
<dbReference type="PANTHER" id="PTHR39321">
    <property type="entry name" value="NICOTINATE-NUCLEOTIDE ADENYLYLTRANSFERASE-RELATED"/>
    <property type="match status" value="1"/>
</dbReference>
<comment type="function">
    <text evidence="1 11">Catalyzes the reversible adenylation of nicotinate mononucleotide (NaMN) to nicotinic acid adenine dinucleotide (NaAD).</text>
</comment>
<evidence type="ECO:0000313" key="15">
    <source>
        <dbReference type="EMBL" id="WGM06598.1"/>
    </source>
</evidence>
<dbReference type="AlphaFoldDB" id="A0A4P7KR58"/>
<evidence type="ECO:0000256" key="1">
    <source>
        <dbReference type="ARBA" id="ARBA00002324"/>
    </source>
</evidence>
<dbReference type="GO" id="GO:0004515">
    <property type="term" value="F:nicotinate-nucleotide adenylyltransferase activity"/>
    <property type="evidence" value="ECO:0007669"/>
    <property type="project" value="UniProtKB-UniRule"/>
</dbReference>
<dbReference type="UniPathway" id="UPA00253">
    <property type="reaction ID" value="UER00332"/>
</dbReference>
<dbReference type="Proteomes" id="UP000295134">
    <property type="component" value="Chromosome"/>
</dbReference>
<gene>
    <name evidence="11 13" type="primary">nadD</name>
    <name evidence="13" type="ORF">ArsFIN_10370</name>
    <name evidence="14" type="ORF">QE210_05080</name>
    <name evidence="15" type="ORF">QE258_04555</name>
</gene>
<organism evidence="13 16">
    <name type="scientific">Arsenophonus nasoniae</name>
    <name type="common">son-killer infecting Nasonia vitripennis</name>
    <dbReference type="NCBI Taxonomy" id="638"/>
    <lineage>
        <taxon>Bacteria</taxon>
        <taxon>Pseudomonadati</taxon>
        <taxon>Pseudomonadota</taxon>
        <taxon>Gammaproteobacteria</taxon>
        <taxon>Enterobacterales</taxon>
        <taxon>Morganellaceae</taxon>
        <taxon>Arsenophonus</taxon>
    </lineage>
</organism>
<dbReference type="InterPro" id="IPR005248">
    <property type="entry name" value="NadD/NMNAT"/>
</dbReference>
<dbReference type="NCBIfam" id="NF000839">
    <property type="entry name" value="PRK00071.1-1"/>
    <property type="match status" value="1"/>
</dbReference>
<reference evidence="13 16" key="1">
    <citation type="submission" date="2019-03" db="EMBL/GenBank/DDBJ databases">
        <title>Long-read sequencing reveals hyperdense prophage content in a complex bacterial symbiont genome.</title>
        <authorList>
            <person name="Frost C.L."/>
            <person name="Siozios S."/>
            <person name="Nadal-Jimenez P."/>
            <person name="Brockhurst M.A."/>
            <person name="King K.C."/>
            <person name="Darby A.C."/>
            <person name="Hurst G.D.D."/>
        </authorList>
    </citation>
    <scope>NUCLEOTIDE SEQUENCE [LARGE SCALE GENOMIC DNA]</scope>
    <source>
        <strain evidence="13 16">FIN</strain>
    </source>
</reference>
<dbReference type="Gene3D" id="3.40.50.620">
    <property type="entry name" value="HUPs"/>
    <property type="match status" value="1"/>
</dbReference>
<comment type="catalytic activity">
    <reaction evidence="10 11">
        <text>nicotinate beta-D-ribonucleotide + ATP + H(+) = deamido-NAD(+) + diphosphate</text>
        <dbReference type="Rhea" id="RHEA:22860"/>
        <dbReference type="ChEBI" id="CHEBI:15378"/>
        <dbReference type="ChEBI" id="CHEBI:30616"/>
        <dbReference type="ChEBI" id="CHEBI:33019"/>
        <dbReference type="ChEBI" id="CHEBI:57502"/>
        <dbReference type="ChEBI" id="CHEBI:58437"/>
        <dbReference type="EC" id="2.7.7.18"/>
    </reaction>
</comment>
<evidence type="ECO:0000256" key="6">
    <source>
        <dbReference type="ARBA" id="ARBA00022695"/>
    </source>
</evidence>
<dbReference type="GO" id="GO:0005524">
    <property type="term" value="F:ATP binding"/>
    <property type="evidence" value="ECO:0007669"/>
    <property type="project" value="UniProtKB-KW"/>
</dbReference>
<evidence type="ECO:0000256" key="4">
    <source>
        <dbReference type="ARBA" id="ARBA00022642"/>
    </source>
</evidence>
<keyword evidence="8 11" id="KW-0067">ATP-binding</keyword>
<evidence type="ECO:0000259" key="12">
    <source>
        <dbReference type="Pfam" id="PF01467"/>
    </source>
</evidence>
<sequence length="226" mass="25929">MTQQTKQTANFPSIQALFGGTFDPIHYGHLLPVEALAKQVGLQQVVLLPNHVPPHRPQPEATVRQRLAMIKLAIKNNPLFSIDTRELKRTTPSYTVETLLSFRQEIGWQKPLAFIIGQDSLLSINTWFDWQKILDLCHLLVCARPGYTTYFPTSPMQQWLIHHQVPDPEILSHKPCGAIYLADTPLLNISATQIRERKRDRKSCKDILPPAVLRYIDKHHLYQNCV</sequence>
<evidence type="ECO:0000256" key="9">
    <source>
        <dbReference type="ARBA" id="ARBA00023027"/>
    </source>
</evidence>
<dbReference type="PANTHER" id="PTHR39321:SF3">
    <property type="entry name" value="PHOSPHOPANTETHEINE ADENYLYLTRANSFERASE"/>
    <property type="match status" value="1"/>
</dbReference>
<evidence type="ECO:0000256" key="8">
    <source>
        <dbReference type="ARBA" id="ARBA00022840"/>
    </source>
</evidence>
<dbReference type="GO" id="GO:0009435">
    <property type="term" value="P:NAD+ biosynthetic process"/>
    <property type="evidence" value="ECO:0007669"/>
    <property type="project" value="UniProtKB-UniRule"/>
</dbReference>
<comment type="pathway">
    <text evidence="2 11">Cofactor biosynthesis; NAD(+) biosynthesis; deamido-NAD(+) from nicotinate D-ribonucleotide: step 1/1.</text>
</comment>
<dbReference type="CDD" id="cd02165">
    <property type="entry name" value="NMNAT"/>
    <property type="match status" value="1"/>
</dbReference>
<evidence type="ECO:0000256" key="5">
    <source>
        <dbReference type="ARBA" id="ARBA00022679"/>
    </source>
</evidence>
<dbReference type="InterPro" id="IPR014729">
    <property type="entry name" value="Rossmann-like_a/b/a_fold"/>
</dbReference>